<name>A0A443IEY5_9GAMM</name>
<sequence>MASFNKSLIPLFQYIKISPEQRDSDEAFELALRSGYFLHIMDYPKGSVTFSCILPLQVEDEKLSATLWEILQLNLMNEQHPAITLAASATSREIVIWSRLYREEVQPQSLISLYERVVHYIEIVGKHLSSR</sequence>
<dbReference type="Gene3D" id="3.30.1460.10">
    <property type="match status" value="1"/>
</dbReference>
<keyword evidence="2" id="KW-1185">Reference proteome</keyword>
<evidence type="ECO:0000313" key="1">
    <source>
        <dbReference type="EMBL" id="RWR02616.1"/>
    </source>
</evidence>
<dbReference type="AlphaFoldDB" id="A0A443IEY5"/>
<evidence type="ECO:0000313" key="2">
    <source>
        <dbReference type="Proteomes" id="UP000288794"/>
    </source>
</evidence>
<proteinExistence type="predicted"/>
<comment type="caution">
    <text evidence="1">The sequence shown here is derived from an EMBL/GenBank/DDBJ whole genome shotgun (WGS) entry which is preliminary data.</text>
</comment>
<organism evidence="1 2">
    <name type="scientific">[Pantoea] beijingensis</name>
    <dbReference type="NCBI Taxonomy" id="1324864"/>
    <lineage>
        <taxon>Bacteria</taxon>
        <taxon>Pseudomonadati</taxon>
        <taxon>Pseudomonadota</taxon>
        <taxon>Gammaproteobacteria</taxon>
        <taxon>Enterobacterales</taxon>
        <taxon>Erwiniaceae</taxon>
        <taxon>Erwinia</taxon>
    </lineage>
</organism>
<gene>
    <name evidence="1" type="ORF">ED28_07055</name>
</gene>
<accession>A0A443IEY5</accession>
<dbReference type="SUPFAM" id="SSF69635">
    <property type="entry name" value="Type III secretory system chaperone-like"/>
    <property type="match status" value="1"/>
</dbReference>
<dbReference type="Proteomes" id="UP000288794">
    <property type="component" value="Unassembled WGS sequence"/>
</dbReference>
<dbReference type="EMBL" id="JMEE01000011">
    <property type="protein sequence ID" value="RWR02616.1"/>
    <property type="molecule type" value="Genomic_DNA"/>
</dbReference>
<dbReference type="RefSeq" id="WP_128176555.1">
    <property type="nucleotide sequence ID" value="NZ_CP071409.1"/>
</dbReference>
<reference evidence="1 2" key="1">
    <citation type="submission" date="2014-04" db="EMBL/GenBank/DDBJ databases">
        <title>Draft genome sequence of Pantoea beijingensis strain LMG 27579, an emerging pathogen to Pleurotus eryngii with potential industrial application.</title>
        <authorList>
            <person name="Xu F."/>
            <person name="Liu Y."/>
            <person name="Wang S."/>
            <person name="Yin Y."/>
            <person name="Ma Y."/>
            <person name="Zhao S."/>
            <person name="Rong C."/>
        </authorList>
    </citation>
    <scope>NUCLEOTIDE SEQUENCE [LARGE SCALE GENOMIC DNA]</scope>
    <source>
        <strain evidence="1 2">LMG 27579</strain>
    </source>
</reference>
<dbReference type="GO" id="GO:0030254">
    <property type="term" value="P:protein secretion by the type III secretion system"/>
    <property type="evidence" value="ECO:0007669"/>
    <property type="project" value="InterPro"/>
</dbReference>
<protein>
    <submittedName>
        <fullName evidence="1">Uncharacterized protein</fullName>
    </submittedName>
</protein>